<proteinExistence type="predicted"/>
<dbReference type="SUPFAM" id="SSF46689">
    <property type="entry name" value="Homeodomain-like"/>
    <property type="match status" value="1"/>
</dbReference>
<accession>A0AAD7D6G0</accession>
<name>A0AAD7D6G0_MYCRO</name>
<dbReference type="EMBL" id="JARKIE010000121">
    <property type="protein sequence ID" value="KAJ7681168.1"/>
    <property type="molecule type" value="Genomic_DNA"/>
</dbReference>
<feature type="non-terminal residue" evidence="1">
    <location>
        <position position="1"/>
    </location>
</feature>
<gene>
    <name evidence="1" type="ORF">B0H17DRAFT_871774</name>
</gene>
<dbReference type="PANTHER" id="PTHR46564:SF1">
    <property type="entry name" value="TRANSPOSASE"/>
    <property type="match status" value="1"/>
</dbReference>
<keyword evidence="2" id="KW-1185">Reference proteome</keyword>
<evidence type="ECO:0000313" key="1">
    <source>
        <dbReference type="EMBL" id="KAJ7681168.1"/>
    </source>
</evidence>
<comment type="caution">
    <text evidence="1">The sequence shown here is derived from an EMBL/GenBank/DDBJ whole genome shotgun (WGS) entry which is preliminary data.</text>
</comment>
<organism evidence="1 2">
    <name type="scientific">Mycena rosella</name>
    <name type="common">Pink bonnet</name>
    <name type="synonym">Agaricus rosellus</name>
    <dbReference type="NCBI Taxonomy" id="1033263"/>
    <lineage>
        <taxon>Eukaryota</taxon>
        <taxon>Fungi</taxon>
        <taxon>Dikarya</taxon>
        <taxon>Basidiomycota</taxon>
        <taxon>Agaricomycotina</taxon>
        <taxon>Agaricomycetes</taxon>
        <taxon>Agaricomycetidae</taxon>
        <taxon>Agaricales</taxon>
        <taxon>Marasmiineae</taxon>
        <taxon>Mycenaceae</taxon>
        <taxon>Mycena</taxon>
    </lineage>
</organism>
<protein>
    <recommendedName>
        <fullName evidence="3">Transposase</fullName>
    </recommendedName>
</protein>
<dbReference type="Proteomes" id="UP001221757">
    <property type="component" value="Unassembled WGS sequence"/>
</dbReference>
<evidence type="ECO:0008006" key="3">
    <source>
        <dbReference type="Google" id="ProtNLM"/>
    </source>
</evidence>
<sequence length="170" mass="20085">ILNIVGFSESTFWRVRKLWRETGDVMKPKSGTSGRRRLLDQDDIDYILSLVRLRPDWFLDELLKLVKHKRFISVHFTTIFRELQRLGVSRKKLKKIAAERNESVRMDFVRHMAEYPPEYLGFLHETLKNDCTLSRGYGWAKKGSVVEGSMKRVDYLDFIEHEVVCSLVIH</sequence>
<dbReference type="PANTHER" id="PTHR46564">
    <property type="entry name" value="TRANSPOSASE"/>
    <property type="match status" value="1"/>
</dbReference>
<dbReference type="InterPro" id="IPR009057">
    <property type="entry name" value="Homeodomain-like_sf"/>
</dbReference>
<dbReference type="AlphaFoldDB" id="A0AAD7D6G0"/>
<reference evidence="1" key="1">
    <citation type="submission" date="2023-03" db="EMBL/GenBank/DDBJ databases">
        <title>Massive genome expansion in bonnet fungi (Mycena s.s.) driven by repeated elements and novel gene families across ecological guilds.</title>
        <authorList>
            <consortium name="Lawrence Berkeley National Laboratory"/>
            <person name="Harder C.B."/>
            <person name="Miyauchi S."/>
            <person name="Viragh M."/>
            <person name="Kuo A."/>
            <person name="Thoen E."/>
            <person name="Andreopoulos B."/>
            <person name="Lu D."/>
            <person name="Skrede I."/>
            <person name="Drula E."/>
            <person name="Henrissat B."/>
            <person name="Morin E."/>
            <person name="Kohler A."/>
            <person name="Barry K."/>
            <person name="LaButti K."/>
            <person name="Morin E."/>
            <person name="Salamov A."/>
            <person name="Lipzen A."/>
            <person name="Mereny Z."/>
            <person name="Hegedus B."/>
            <person name="Baldrian P."/>
            <person name="Stursova M."/>
            <person name="Weitz H."/>
            <person name="Taylor A."/>
            <person name="Grigoriev I.V."/>
            <person name="Nagy L.G."/>
            <person name="Martin F."/>
            <person name="Kauserud H."/>
        </authorList>
    </citation>
    <scope>NUCLEOTIDE SEQUENCE</scope>
    <source>
        <strain evidence="1">CBHHK067</strain>
    </source>
</reference>
<evidence type="ECO:0000313" key="2">
    <source>
        <dbReference type="Proteomes" id="UP001221757"/>
    </source>
</evidence>
<feature type="non-terminal residue" evidence="1">
    <location>
        <position position="170"/>
    </location>
</feature>